<name>A0A1Q2D0D3_9ACTN</name>
<evidence type="ECO:0000313" key="2">
    <source>
        <dbReference type="Proteomes" id="UP000188235"/>
    </source>
</evidence>
<accession>A0A1Q2D0D3</accession>
<keyword evidence="2" id="KW-1185">Reference proteome</keyword>
<dbReference type="KEGG" id="tfa:BW733_14660"/>
<dbReference type="Proteomes" id="UP000188235">
    <property type="component" value="Chromosome"/>
</dbReference>
<organism evidence="1 2">
    <name type="scientific">Tessaracoccus flavescens</name>
    <dbReference type="NCBI Taxonomy" id="399497"/>
    <lineage>
        <taxon>Bacteria</taxon>
        <taxon>Bacillati</taxon>
        <taxon>Actinomycetota</taxon>
        <taxon>Actinomycetes</taxon>
        <taxon>Propionibacteriales</taxon>
        <taxon>Propionibacteriaceae</taxon>
        <taxon>Tessaracoccus</taxon>
    </lineage>
</organism>
<protein>
    <submittedName>
        <fullName evidence="1">Uncharacterized protein</fullName>
    </submittedName>
</protein>
<dbReference type="EMBL" id="CP019607">
    <property type="protein sequence ID" value="AQP51879.1"/>
    <property type="molecule type" value="Genomic_DNA"/>
</dbReference>
<gene>
    <name evidence="1" type="ORF">BW733_14660</name>
</gene>
<sequence>MEKDLGRAYPTQVPGSAPLYRCFLYGWNEMSSRDPGCEGAGVNLGVLGHVLTGPTTDSVPLYRCRLASRPDGFEAGDHFDSLQADCEGNPSDGIVGWILPAPATTPPPPPPPPPAPTPAYKSAVLGHTCDAWRGLLLQIKAPNGPVPAGTTWKVSKSDIQPIALTTIPDHPDISVEVIDYRNLKVIAKRDLPRNTIVNLHTYNFSIPNTFYGPRTAVSIEGTSLYGGSRHVTWWSTDSSPC</sequence>
<dbReference type="AlphaFoldDB" id="A0A1Q2D0D3"/>
<reference evidence="1 2" key="1">
    <citation type="journal article" date="2008" name="Int. J. Syst. Evol. Microbiol.">
        <title>Tessaracoccus flavescens sp. nov., isolated from marine sediment.</title>
        <authorList>
            <person name="Lee D.W."/>
            <person name="Lee S.D."/>
        </authorList>
    </citation>
    <scope>NUCLEOTIDE SEQUENCE [LARGE SCALE GENOMIC DNA]</scope>
    <source>
        <strain evidence="1 2">SST-39T</strain>
    </source>
</reference>
<proteinExistence type="predicted"/>
<evidence type="ECO:0000313" key="1">
    <source>
        <dbReference type="EMBL" id="AQP51879.1"/>
    </source>
</evidence>
<dbReference type="STRING" id="399497.BW733_14660"/>